<dbReference type="Proteomes" id="UP000295807">
    <property type="component" value="Unassembled WGS sequence"/>
</dbReference>
<dbReference type="PIRSF" id="PIRSF018266">
    <property type="entry name" value="FecR"/>
    <property type="match status" value="1"/>
</dbReference>
<dbReference type="InterPro" id="IPR006860">
    <property type="entry name" value="FecR"/>
</dbReference>
<protein>
    <submittedName>
        <fullName evidence="4">FecR family protein</fullName>
    </submittedName>
</protein>
<feature type="transmembrane region" description="Helical" evidence="1">
    <location>
        <begin position="125"/>
        <end position="144"/>
    </location>
</feature>
<dbReference type="OrthoDB" id="645173at2"/>
<evidence type="ECO:0000259" key="3">
    <source>
        <dbReference type="Pfam" id="PF16344"/>
    </source>
</evidence>
<dbReference type="EMBL" id="SMAD01000002">
    <property type="protein sequence ID" value="TCS89265.1"/>
    <property type="molecule type" value="Genomic_DNA"/>
</dbReference>
<evidence type="ECO:0000259" key="2">
    <source>
        <dbReference type="Pfam" id="PF04773"/>
    </source>
</evidence>
<keyword evidence="1" id="KW-1133">Transmembrane helix</keyword>
<organism evidence="4 5">
    <name type="scientific">Anseongella ginsenosidimutans</name>
    <dbReference type="NCBI Taxonomy" id="496056"/>
    <lineage>
        <taxon>Bacteria</taxon>
        <taxon>Pseudomonadati</taxon>
        <taxon>Bacteroidota</taxon>
        <taxon>Sphingobacteriia</taxon>
        <taxon>Sphingobacteriales</taxon>
        <taxon>Sphingobacteriaceae</taxon>
        <taxon>Anseongella</taxon>
    </lineage>
</organism>
<feature type="domain" description="FecR protein" evidence="2">
    <location>
        <begin position="173"/>
        <end position="259"/>
    </location>
</feature>
<gene>
    <name evidence="4" type="ORF">EDD80_102459</name>
</gene>
<reference evidence="4 5" key="1">
    <citation type="submission" date="2019-03" db="EMBL/GenBank/DDBJ databases">
        <title>Genomic Encyclopedia of Type Strains, Phase IV (KMG-IV): sequencing the most valuable type-strain genomes for metagenomic binning, comparative biology and taxonomic classification.</title>
        <authorList>
            <person name="Goeker M."/>
        </authorList>
    </citation>
    <scope>NUCLEOTIDE SEQUENCE [LARGE SCALE GENOMIC DNA]</scope>
    <source>
        <strain evidence="4 5">DSM 21100</strain>
    </source>
</reference>
<proteinExistence type="predicted"/>
<evidence type="ECO:0000256" key="1">
    <source>
        <dbReference type="SAM" id="Phobius"/>
    </source>
</evidence>
<dbReference type="Pfam" id="PF04773">
    <property type="entry name" value="FecR"/>
    <property type="match status" value="1"/>
</dbReference>
<dbReference type="PANTHER" id="PTHR30273:SF2">
    <property type="entry name" value="PROTEIN FECR"/>
    <property type="match status" value="1"/>
</dbReference>
<keyword evidence="1" id="KW-0472">Membrane</keyword>
<dbReference type="RefSeq" id="WP_132128338.1">
    <property type="nucleotide sequence ID" value="NZ_CP042432.1"/>
</dbReference>
<dbReference type="GO" id="GO:0016989">
    <property type="term" value="F:sigma factor antagonist activity"/>
    <property type="evidence" value="ECO:0007669"/>
    <property type="project" value="TreeGrafter"/>
</dbReference>
<name>A0A4R3KVB3_9SPHI</name>
<evidence type="ECO:0000313" key="5">
    <source>
        <dbReference type="Proteomes" id="UP000295807"/>
    </source>
</evidence>
<keyword evidence="1" id="KW-0812">Transmembrane</keyword>
<accession>A0A4R3KVB3</accession>
<dbReference type="InterPro" id="IPR012373">
    <property type="entry name" value="Ferrdict_sens_TM"/>
</dbReference>
<dbReference type="PANTHER" id="PTHR30273">
    <property type="entry name" value="PERIPLASMIC SIGNAL SENSOR AND SIGMA FACTOR ACTIVATOR FECR-RELATED"/>
    <property type="match status" value="1"/>
</dbReference>
<sequence>MDEPVNQIIEQLVSDPSFRDWVLARPDADTVRWTNWEKDHAEQAEQIITAKAIVLALQLKEPLLSDKEIENEILRIRAGIEDLSYMPVNGQAVENSQPGGESGAAETEQKQYLQVIKRPVYRKTWFKAAAAVIFMGLSLGWLLVASQKDFSSGATSSRVEQLPLSGRYENKGDSVVQIRLPDQSLVSLSENSTIRYRYFEGKREVILSGEAFFDVSREPARPFLVHAGEIVTRVLGTSFRVRAQPGEQLAEVSVKTGKVYVAKEDDASTALILRPNQRVKYDRKRKSLEKGLVDAPEPVWEPVERKEKELFRFDRTPLREVFEELQKVYGIPIIYDERIVASCSLSATLGDEPFFEKLEMICKVVNASYEIIDGSVVIYAKGCR</sequence>
<evidence type="ECO:0000313" key="4">
    <source>
        <dbReference type="EMBL" id="TCS89265.1"/>
    </source>
</evidence>
<feature type="domain" description="Protein FecR C-terminal" evidence="3">
    <location>
        <begin position="311"/>
        <end position="378"/>
    </location>
</feature>
<dbReference type="Gene3D" id="3.55.50.30">
    <property type="match status" value="1"/>
</dbReference>
<keyword evidence="5" id="KW-1185">Reference proteome</keyword>
<dbReference type="InterPro" id="IPR032508">
    <property type="entry name" value="FecR_C"/>
</dbReference>
<dbReference type="AlphaFoldDB" id="A0A4R3KVB3"/>
<comment type="caution">
    <text evidence="4">The sequence shown here is derived from an EMBL/GenBank/DDBJ whole genome shotgun (WGS) entry which is preliminary data.</text>
</comment>
<dbReference type="Gene3D" id="2.60.120.1440">
    <property type="match status" value="1"/>
</dbReference>
<dbReference type="Pfam" id="PF16344">
    <property type="entry name" value="FecR_C"/>
    <property type="match status" value="1"/>
</dbReference>